<comment type="caution">
    <text evidence="1">The sequence shown here is derived from an EMBL/GenBank/DDBJ whole genome shotgun (WGS) entry which is preliminary data.</text>
</comment>
<dbReference type="InterPro" id="IPR053224">
    <property type="entry name" value="Sensory_adhesion_molecule"/>
</dbReference>
<dbReference type="PANTHER" id="PTHR31460">
    <property type="match status" value="1"/>
</dbReference>
<evidence type="ECO:0000313" key="1">
    <source>
        <dbReference type="EMBL" id="MVM32472.1"/>
    </source>
</evidence>
<dbReference type="EMBL" id="WPIN01000007">
    <property type="protein sequence ID" value="MVM32472.1"/>
    <property type="molecule type" value="Genomic_DNA"/>
</dbReference>
<keyword evidence="2" id="KW-1185">Reference proteome</keyword>
<evidence type="ECO:0000313" key="2">
    <source>
        <dbReference type="Proteomes" id="UP000436006"/>
    </source>
</evidence>
<gene>
    <name evidence="1" type="ORF">GO755_20680</name>
</gene>
<organism evidence="1 2">
    <name type="scientific">Spirosoma arboris</name>
    <dbReference type="NCBI Taxonomy" id="2682092"/>
    <lineage>
        <taxon>Bacteria</taxon>
        <taxon>Pseudomonadati</taxon>
        <taxon>Bacteroidota</taxon>
        <taxon>Cytophagia</taxon>
        <taxon>Cytophagales</taxon>
        <taxon>Cytophagaceae</taxon>
        <taxon>Spirosoma</taxon>
    </lineage>
</organism>
<name>A0A7K1SF87_9BACT</name>
<dbReference type="RefSeq" id="WP_157587182.1">
    <property type="nucleotide sequence ID" value="NZ_WPIN01000007.1"/>
</dbReference>
<dbReference type="PROSITE" id="PS51257">
    <property type="entry name" value="PROKAR_LIPOPROTEIN"/>
    <property type="match status" value="1"/>
</dbReference>
<dbReference type="Gene3D" id="2.120.10.30">
    <property type="entry name" value="TolB, C-terminal domain"/>
    <property type="match status" value="1"/>
</dbReference>
<accession>A0A7K1SF87</accession>
<dbReference type="InterPro" id="IPR011042">
    <property type="entry name" value="6-blade_b-propeller_TolB-like"/>
</dbReference>
<sequence length="323" mass="35419">MNKPLLLCFLLFYGCIAIKPTTRIDFDAPDSYPEGIAYDSVRQIYYVSSARTGTIGKVSPQGVYSVLHADSSLKSTYGLKIHPDGKRLFACVGDANYSKFTSADTRRKMIRLISVDLTSGKRLSDVDLSGLVPGKHFPNDLTFDPTGTIYMTDSFAHAIYKITPDGQASVLAKDKKFETQGIGLNGIVYHPSGFLLVDNSNTGQLYKVPISNPQNVQKVAIDQYFLGADGLLLSGNNRLTMVVNGGNDKVFQITTEDNWQSAQLASTTLIADRFTYPSTATRNGKDIWVMNAKFNELVDSNAIPAKKFALQLAVLKPVPKPKK</sequence>
<dbReference type="AlphaFoldDB" id="A0A7K1SF87"/>
<dbReference type="Proteomes" id="UP000436006">
    <property type="component" value="Unassembled WGS sequence"/>
</dbReference>
<protein>
    <submittedName>
        <fullName evidence="1">Gluconolaconase</fullName>
    </submittedName>
</protein>
<dbReference type="PANTHER" id="PTHR31460:SF3">
    <property type="entry name" value="MESOCENTIN"/>
    <property type="match status" value="1"/>
</dbReference>
<dbReference type="SUPFAM" id="SSF63829">
    <property type="entry name" value="Calcium-dependent phosphotriesterase"/>
    <property type="match status" value="1"/>
</dbReference>
<reference evidence="1 2" key="1">
    <citation type="submission" date="2019-12" db="EMBL/GenBank/DDBJ databases">
        <title>Spirosoma sp. HMF4905 genome sequencing and assembly.</title>
        <authorList>
            <person name="Kang H."/>
            <person name="Cha I."/>
            <person name="Kim H."/>
            <person name="Joh K."/>
        </authorList>
    </citation>
    <scope>NUCLEOTIDE SEQUENCE [LARGE SCALE GENOMIC DNA]</scope>
    <source>
        <strain evidence="1 2">HMF4905</strain>
    </source>
</reference>
<proteinExistence type="predicted"/>